<name>A0A261FUL2_9BIFI</name>
<evidence type="ECO:0000256" key="1">
    <source>
        <dbReference type="ARBA" id="ARBA00004141"/>
    </source>
</evidence>
<feature type="compositionally biased region" description="Low complexity" evidence="6">
    <location>
        <begin position="843"/>
        <end position="852"/>
    </location>
</feature>
<feature type="transmembrane region" description="Helical" evidence="7">
    <location>
        <begin position="21"/>
        <end position="44"/>
    </location>
</feature>
<dbReference type="Pfam" id="PF12698">
    <property type="entry name" value="ABC2_membrane_3"/>
    <property type="match status" value="2"/>
</dbReference>
<evidence type="ECO:0000313" key="10">
    <source>
        <dbReference type="Proteomes" id="UP000216352"/>
    </source>
</evidence>
<keyword evidence="5" id="KW-0175">Coiled coil</keyword>
<dbReference type="InterPro" id="IPR051328">
    <property type="entry name" value="T7SS_ABC-Transporter"/>
</dbReference>
<evidence type="ECO:0000256" key="4">
    <source>
        <dbReference type="ARBA" id="ARBA00023136"/>
    </source>
</evidence>
<feature type="compositionally biased region" description="Basic residues" evidence="6">
    <location>
        <begin position="833"/>
        <end position="842"/>
    </location>
</feature>
<evidence type="ECO:0000259" key="8">
    <source>
        <dbReference type="Pfam" id="PF12698"/>
    </source>
</evidence>
<feature type="transmembrane region" description="Helical" evidence="7">
    <location>
        <begin position="618"/>
        <end position="637"/>
    </location>
</feature>
<keyword evidence="3 7" id="KW-1133">Transmembrane helix</keyword>
<dbReference type="NCBIfam" id="TIGR03061">
    <property type="entry name" value="pip_yhgE_Nterm"/>
    <property type="match status" value="1"/>
</dbReference>
<evidence type="ECO:0000256" key="7">
    <source>
        <dbReference type="SAM" id="Phobius"/>
    </source>
</evidence>
<evidence type="ECO:0000313" key="9">
    <source>
        <dbReference type="EMBL" id="OZG62870.1"/>
    </source>
</evidence>
<dbReference type="NCBIfam" id="TIGR03062">
    <property type="entry name" value="pip_yhgE_Cterm"/>
    <property type="match status" value="1"/>
</dbReference>
<dbReference type="Gene3D" id="3.40.1710.10">
    <property type="entry name" value="abc type-2 transporter like domain"/>
    <property type="match status" value="1"/>
</dbReference>
<dbReference type="EMBL" id="MWWX01000003">
    <property type="protein sequence ID" value="OZG62870.1"/>
    <property type="molecule type" value="Genomic_DNA"/>
</dbReference>
<feature type="domain" description="ABC-2 type transporter transmembrane" evidence="8">
    <location>
        <begin position="507"/>
        <end position="692"/>
    </location>
</feature>
<reference evidence="9 10" key="1">
    <citation type="journal article" date="2017" name="BMC Genomics">
        <title>Comparative genomic and phylogenomic analyses of the Bifidobacteriaceae family.</title>
        <authorList>
            <person name="Lugli G.A."/>
            <person name="Milani C."/>
            <person name="Turroni F."/>
            <person name="Duranti S."/>
            <person name="Mancabelli L."/>
            <person name="Mangifesta M."/>
            <person name="Ferrario C."/>
            <person name="Modesto M."/>
            <person name="Mattarelli P."/>
            <person name="Jiri K."/>
            <person name="van Sinderen D."/>
            <person name="Ventura M."/>
        </authorList>
    </citation>
    <scope>NUCLEOTIDE SEQUENCE [LARGE SCALE GENOMIC DNA]</scope>
    <source>
        <strain evidence="9 10">DSM 28807</strain>
    </source>
</reference>
<dbReference type="OrthoDB" id="9811483at2"/>
<feature type="compositionally biased region" description="Basic and acidic residues" evidence="6">
    <location>
        <begin position="853"/>
        <end position="866"/>
    </location>
</feature>
<comment type="caution">
    <text evidence="9">The sequence shown here is derived from an EMBL/GenBank/DDBJ whole genome shotgun (WGS) entry which is preliminary data.</text>
</comment>
<dbReference type="AlphaFoldDB" id="A0A261FUL2"/>
<dbReference type="InterPro" id="IPR013525">
    <property type="entry name" value="ABC2_TM"/>
</dbReference>
<feature type="transmembrane region" description="Helical" evidence="7">
    <location>
        <begin position="761"/>
        <end position="780"/>
    </location>
</feature>
<evidence type="ECO:0000256" key="2">
    <source>
        <dbReference type="ARBA" id="ARBA00022692"/>
    </source>
</evidence>
<dbReference type="PANTHER" id="PTHR43077">
    <property type="entry name" value="TRANSPORT PERMEASE YVFS-RELATED"/>
    <property type="match status" value="1"/>
</dbReference>
<evidence type="ECO:0000256" key="6">
    <source>
        <dbReference type="SAM" id="MobiDB-lite"/>
    </source>
</evidence>
<feature type="coiled-coil region" evidence="5">
    <location>
        <begin position="309"/>
        <end position="357"/>
    </location>
</feature>
<organism evidence="9 10">
    <name type="scientific">Bifidobacterium lemurum</name>
    <dbReference type="NCBI Taxonomy" id="1603886"/>
    <lineage>
        <taxon>Bacteria</taxon>
        <taxon>Bacillati</taxon>
        <taxon>Actinomycetota</taxon>
        <taxon>Actinomycetes</taxon>
        <taxon>Bifidobacteriales</taxon>
        <taxon>Bifidobacteriaceae</taxon>
        <taxon>Bifidobacterium</taxon>
    </lineage>
</organism>
<dbReference type="InterPro" id="IPR017501">
    <property type="entry name" value="Phage_infect_YhgE_C"/>
</dbReference>
<proteinExistence type="predicted"/>
<dbReference type="STRING" id="1603886.GCA_001895165_02089"/>
<sequence length="905" mass="96768">MGNILAILKRDILRLLKVPTAWVIILGLSVLPSFYAWVNIIGFWDPYGNTASLQISVANNDRGSDGDLLGDINLGDQIVDQLKENHDIGWRFTDAEQAMDDVRSGDSYAAIIIPKDFSERLASLFSGDGERPELEYYVNEKTSPIAPKVTDSAANTVDQQVNSAFVSTVSEVVTQALNDADDQVSASTSEASSNTVSALRTVVDNLSKARESIAAFNEQTNTTPDDIQSAKQALQSARQLGSDASQSLTTVSGLIASTQTSLNGFVSTSSSALDQSNSLLSQATTQATGTVSTLAGNITTANGHVGGALATLQDVNDRLEQTIDDLETTFPEYSDIADQLREANARTSEAIDSLSALNTSLGTTASDTGKLADNLNSSAQSTLSNAQTARRNLMDGALPQLTTGLTTLGGAAGTLGGQIASQSTLLDQADLILDQVNQAVTNARTALDRTDTSLAGLETRLNTTITDISALTTTSLLSELFGGDGDLDVNAVADFMLSPTVLDTQTVYPVNSYGSGMAPLFTNLALWAGAFMLVALIRLESDDEGIEGLTVTQAYMGRWALLAIVAAAQGVIATVGDLIIGVQTVNAAAFVLTGVIASLVYISVAYMLAATFQHVGKALIMVMIIVQIPGAGGMYPIEMMPDFFRNLHPFFPFTYAIDAFRETIAGFYGTTWAVSMAKLLLFAALSFAVGLYVRPMLANLNRLFAREIAESDILNGEPTLLKGHEYRISQIVQALADHDEYRAAIEARAARFTTLYPRLKHGALIVGFVVPGILAITFSLTTGAKLVVLGTWAIWVLIVILFLMIVEFMHDSLRRQMALGNLSDDEIRATLAQRRRNTRTSRRAAAARSMRGAQHDPTTRHSERSPEGGVEESPQEGSFDSGSASAQDDEDRQTRTNEGTERSDA</sequence>
<dbReference type="GO" id="GO:0140359">
    <property type="term" value="F:ABC-type transporter activity"/>
    <property type="evidence" value="ECO:0007669"/>
    <property type="project" value="InterPro"/>
</dbReference>
<dbReference type="GO" id="GO:0016020">
    <property type="term" value="C:membrane"/>
    <property type="evidence" value="ECO:0007669"/>
    <property type="project" value="UniProtKB-SubCell"/>
</dbReference>
<evidence type="ECO:0000256" key="5">
    <source>
        <dbReference type="SAM" id="Coils"/>
    </source>
</evidence>
<feature type="domain" description="ABC-2 type transporter transmembrane" evidence="8">
    <location>
        <begin position="30"/>
        <end position="171"/>
    </location>
</feature>
<feature type="region of interest" description="Disordered" evidence="6">
    <location>
        <begin position="832"/>
        <end position="905"/>
    </location>
</feature>
<comment type="subcellular location">
    <subcellularLocation>
        <location evidence="1">Membrane</location>
        <topology evidence="1">Multi-pass membrane protein</topology>
    </subcellularLocation>
</comment>
<keyword evidence="4 7" id="KW-0472">Membrane</keyword>
<gene>
    <name evidence="9" type="ORF">BLEM_0538</name>
</gene>
<dbReference type="InterPro" id="IPR017500">
    <property type="entry name" value="Phage_infect_YhgE_N"/>
</dbReference>
<feature type="compositionally biased region" description="Basic and acidic residues" evidence="6">
    <location>
        <begin position="892"/>
        <end position="905"/>
    </location>
</feature>
<keyword evidence="2 7" id="KW-0812">Transmembrane</keyword>
<accession>A0A261FUL2</accession>
<feature type="transmembrane region" description="Helical" evidence="7">
    <location>
        <begin position="587"/>
        <end position="609"/>
    </location>
</feature>
<dbReference type="RefSeq" id="WP_072726924.1">
    <property type="nucleotide sequence ID" value="NZ_BDIS01000027.1"/>
</dbReference>
<keyword evidence="10" id="KW-1185">Reference proteome</keyword>
<feature type="transmembrane region" description="Helical" evidence="7">
    <location>
        <begin position="559"/>
        <end position="581"/>
    </location>
</feature>
<evidence type="ECO:0000256" key="3">
    <source>
        <dbReference type="ARBA" id="ARBA00022989"/>
    </source>
</evidence>
<feature type="compositionally biased region" description="Polar residues" evidence="6">
    <location>
        <begin position="875"/>
        <end position="886"/>
    </location>
</feature>
<dbReference type="PANTHER" id="PTHR43077:SF10">
    <property type="entry name" value="TRANSPORT PERMEASE PROTEIN"/>
    <property type="match status" value="1"/>
</dbReference>
<feature type="transmembrane region" description="Helical" evidence="7">
    <location>
        <begin position="786"/>
        <end position="806"/>
    </location>
</feature>
<dbReference type="Proteomes" id="UP000216352">
    <property type="component" value="Unassembled WGS sequence"/>
</dbReference>
<protein>
    <submittedName>
        <fullName evidence="9">ABC-2 family transporter protein</fullName>
    </submittedName>
</protein>
<feature type="transmembrane region" description="Helical" evidence="7">
    <location>
        <begin position="672"/>
        <end position="693"/>
    </location>
</feature>
<feature type="transmembrane region" description="Helical" evidence="7">
    <location>
        <begin position="520"/>
        <end position="539"/>
    </location>
</feature>